<gene>
    <name evidence="1" type="ORF">HPB47_026723</name>
</gene>
<protein>
    <submittedName>
        <fullName evidence="1">Uncharacterized protein</fullName>
    </submittedName>
</protein>
<evidence type="ECO:0000313" key="2">
    <source>
        <dbReference type="Proteomes" id="UP000805193"/>
    </source>
</evidence>
<reference evidence="1 2" key="1">
    <citation type="journal article" date="2020" name="Cell">
        <title>Large-Scale Comparative Analyses of Tick Genomes Elucidate Their Genetic Diversity and Vector Capacities.</title>
        <authorList>
            <consortium name="Tick Genome and Microbiome Consortium (TIGMIC)"/>
            <person name="Jia N."/>
            <person name="Wang J."/>
            <person name="Shi W."/>
            <person name="Du L."/>
            <person name="Sun Y."/>
            <person name="Zhan W."/>
            <person name="Jiang J.F."/>
            <person name="Wang Q."/>
            <person name="Zhang B."/>
            <person name="Ji P."/>
            <person name="Bell-Sakyi L."/>
            <person name="Cui X.M."/>
            <person name="Yuan T.T."/>
            <person name="Jiang B.G."/>
            <person name="Yang W.F."/>
            <person name="Lam T.T."/>
            <person name="Chang Q.C."/>
            <person name="Ding S.J."/>
            <person name="Wang X.J."/>
            <person name="Zhu J.G."/>
            <person name="Ruan X.D."/>
            <person name="Zhao L."/>
            <person name="Wei J.T."/>
            <person name="Ye R.Z."/>
            <person name="Que T.C."/>
            <person name="Du C.H."/>
            <person name="Zhou Y.H."/>
            <person name="Cheng J.X."/>
            <person name="Dai P.F."/>
            <person name="Guo W.B."/>
            <person name="Han X.H."/>
            <person name="Huang E.J."/>
            <person name="Li L.F."/>
            <person name="Wei W."/>
            <person name="Gao Y.C."/>
            <person name="Liu J.Z."/>
            <person name="Shao H.Z."/>
            <person name="Wang X."/>
            <person name="Wang C.C."/>
            <person name="Yang T.C."/>
            <person name="Huo Q.B."/>
            <person name="Li W."/>
            <person name="Chen H.Y."/>
            <person name="Chen S.E."/>
            <person name="Zhou L.G."/>
            <person name="Ni X.B."/>
            <person name="Tian J.H."/>
            <person name="Sheng Y."/>
            <person name="Liu T."/>
            <person name="Pan Y.S."/>
            <person name="Xia L.Y."/>
            <person name="Li J."/>
            <person name="Zhao F."/>
            <person name="Cao W.C."/>
        </authorList>
    </citation>
    <scope>NUCLEOTIDE SEQUENCE [LARGE SCALE GENOMIC DNA]</scope>
    <source>
        <strain evidence="1">Iper-2018</strain>
    </source>
</reference>
<comment type="caution">
    <text evidence="1">The sequence shown here is derived from an EMBL/GenBank/DDBJ whole genome shotgun (WGS) entry which is preliminary data.</text>
</comment>
<name>A0AC60PZK6_IXOPE</name>
<organism evidence="1 2">
    <name type="scientific">Ixodes persulcatus</name>
    <name type="common">Taiga tick</name>
    <dbReference type="NCBI Taxonomy" id="34615"/>
    <lineage>
        <taxon>Eukaryota</taxon>
        <taxon>Metazoa</taxon>
        <taxon>Ecdysozoa</taxon>
        <taxon>Arthropoda</taxon>
        <taxon>Chelicerata</taxon>
        <taxon>Arachnida</taxon>
        <taxon>Acari</taxon>
        <taxon>Parasitiformes</taxon>
        <taxon>Ixodida</taxon>
        <taxon>Ixodoidea</taxon>
        <taxon>Ixodidae</taxon>
        <taxon>Ixodinae</taxon>
        <taxon>Ixodes</taxon>
    </lineage>
</organism>
<proteinExistence type="predicted"/>
<dbReference type="EMBL" id="JABSTQ010009755">
    <property type="protein sequence ID" value="KAG0426159.1"/>
    <property type="molecule type" value="Genomic_DNA"/>
</dbReference>
<keyword evidence="2" id="KW-1185">Reference proteome</keyword>
<evidence type="ECO:0000313" key="1">
    <source>
        <dbReference type="EMBL" id="KAG0426159.1"/>
    </source>
</evidence>
<sequence length="242" mass="26183">MSATGGARGRPHRSERKTQPWTTERVYYPRSRSRAGRGSWNRRDDNRTPEDFGRVQSGRGGRSSSHSAQPPPAGPKPLGEPKKKMRSAATWTVVSGRGSVGYASHARWRDQYRPCRGANPSEEAHTRGKLHTEKDQRRKDAAAAAAATEGDIEAALKLLRRKRPELLTPAPVLVPPTAPTPRALEVPPLRQSEPVRLAEFIDSSPADSSATGPGGPTTRTPPSPSLMDVDLDSFLAASGSED</sequence>
<accession>A0AC60PZK6</accession>
<dbReference type="Proteomes" id="UP000805193">
    <property type="component" value="Unassembled WGS sequence"/>
</dbReference>